<comment type="caution">
    <text evidence="2">The sequence shown here is derived from an EMBL/GenBank/DDBJ whole genome shotgun (WGS) entry which is preliminary data.</text>
</comment>
<dbReference type="EMBL" id="SWCJ01000010">
    <property type="protein sequence ID" value="TKB53964.1"/>
    <property type="molecule type" value="Genomic_DNA"/>
</dbReference>
<protein>
    <submittedName>
        <fullName evidence="2">Response regulator receiver protein</fullName>
    </submittedName>
</protein>
<dbReference type="RefSeq" id="WP_136863946.1">
    <property type="nucleotide sequence ID" value="NZ_SWCJ01000010.1"/>
</dbReference>
<dbReference type="AlphaFoldDB" id="A0A4V5NZ74"/>
<organism evidence="2 3">
    <name type="scientific">Ferrimonas aestuarii</name>
    <dbReference type="NCBI Taxonomy" id="2569539"/>
    <lineage>
        <taxon>Bacteria</taxon>
        <taxon>Pseudomonadati</taxon>
        <taxon>Pseudomonadota</taxon>
        <taxon>Gammaproteobacteria</taxon>
        <taxon>Alteromonadales</taxon>
        <taxon>Ferrimonadaceae</taxon>
        <taxon>Ferrimonas</taxon>
    </lineage>
</organism>
<dbReference type="Pfam" id="PF03559">
    <property type="entry name" value="Hexose_dehydrat"/>
    <property type="match status" value="1"/>
</dbReference>
<dbReference type="InterPro" id="IPR005212">
    <property type="entry name" value="EvaA-like"/>
</dbReference>
<gene>
    <name evidence="2" type="ORF">FCL42_13490</name>
</gene>
<sequence>MPKNYQQSFDIFRDKISEFVSEDTYPHAVEAFFETTRDWNQFHDIEFVKKWFTDKKSSSTLEVVDIPMNDVKGWHVDPETGNIHHESKDFFVIHGVRVKSNNREVELTWDQPILEQVGYDGGILGLVRKRFDGVPHYLCEAKEEPGNYGKVQISPTLQATFANINQSHGGRKPRFSELFLNKESNPDVTVLFDSWLAEDGGRLHLKRNRGILVEVTEDYDISLPNDNFIWLSLYQIKQLLKEDAWINPHVRGILAHV</sequence>
<evidence type="ECO:0000259" key="1">
    <source>
        <dbReference type="Pfam" id="PF03559"/>
    </source>
</evidence>
<dbReference type="OrthoDB" id="9814961at2"/>
<evidence type="ECO:0000313" key="2">
    <source>
        <dbReference type="EMBL" id="TKB53964.1"/>
    </source>
</evidence>
<evidence type="ECO:0000313" key="3">
    <source>
        <dbReference type="Proteomes" id="UP000305675"/>
    </source>
</evidence>
<accession>A0A4V5NZ74</accession>
<proteinExistence type="predicted"/>
<name>A0A4V5NZ74_9GAMM</name>
<dbReference type="Proteomes" id="UP000305675">
    <property type="component" value="Unassembled WGS sequence"/>
</dbReference>
<dbReference type="Gene3D" id="3.90.79.40">
    <property type="entry name" value="EvaA sugar 2,3-dehydratase subunit"/>
    <property type="match status" value="1"/>
</dbReference>
<keyword evidence="3" id="KW-1185">Reference proteome</keyword>
<dbReference type="GO" id="GO:0016829">
    <property type="term" value="F:lyase activity"/>
    <property type="evidence" value="ECO:0007669"/>
    <property type="project" value="InterPro"/>
</dbReference>
<dbReference type="InterPro" id="IPR038153">
    <property type="entry name" value="EvaA-like_sf"/>
</dbReference>
<reference evidence="2 3" key="1">
    <citation type="submission" date="2019-04" db="EMBL/GenBank/DDBJ databases">
        <authorList>
            <person name="Hwang J.C."/>
        </authorList>
    </citation>
    <scope>NUCLEOTIDE SEQUENCE [LARGE SCALE GENOMIC DNA]</scope>
    <source>
        <strain evidence="2 3">IMCC35002</strain>
    </source>
</reference>
<feature type="domain" description="dTDP-4-dehydro-6-deoxy-alpha-D-glucopyranose 2,3-dehydratase" evidence="1">
    <location>
        <begin position="48"/>
        <end position="256"/>
    </location>
</feature>